<accession>A0AAV7ICW0</accession>
<dbReference type="Gene3D" id="3.40.30.10">
    <property type="entry name" value="Glutaredoxin"/>
    <property type="match status" value="1"/>
</dbReference>
<dbReference type="PANTHER" id="PTHR33618">
    <property type="entry name" value="39S RIBOSOMAL PROTEIN L53, MITOCHONDRIAL"/>
    <property type="match status" value="1"/>
</dbReference>
<evidence type="ECO:0000256" key="1">
    <source>
        <dbReference type="ARBA" id="ARBA00004173"/>
    </source>
</evidence>
<dbReference type="EMBL" id="JAHXZJ010001864">
    <property type="protein sequence ID" value="KAH0548952.1"/>
    <property type="molecule type" value="Genomic_DNA"/>
</dbReference>
<comment type="subcellular location">
    <subcellularLocation>
        <location evidence="1">Mitochondrion</location>
    </subcellularLocation>
</comment>
<evidence type="ECO:0000256" key="6">
    <source>
        <dbReference type="ARBA" id="ARBA00023274"/>
    </source>
</evidence>
<feature type="region of interest" description="Disordered" evidence="9">
    <location>
        <begin position="119"/>
        <end position="146"/>
    </location>
</feature>
<proteinExistence type="inferred from homology"/>
<keyword evidence="6" id="KW-0687">Ribonucleoprotein</keyword>
<feature type="compositionally biased region" description="Basic residues" evidence="9">
    <location>
        <begin position="127"/>
        <end position="146"/>
    </location>
</feature>
<evidence type="ECO:0000313" key="10">
    <source>
        <dbReference type="EMBL" id="KAH0548952.1"/>
    </source>
</evidence>
<organism evidence="10 11">
    <name type="scientific">Cotesia glomerata</name>
    <name type="common">Lepidopteran parasitic wasp</name>
    <name type="synonym">Apanteles glomeratus</name>
    <dbReference type="NCBI Taxonomy" id="32391"/>
    <lineage>
        <taxon>Eukaryota</taxon>
        <taxon>Metazoa</taxon>
        <taxon>Ecdysozoa</taxon>
        <taxon>Arthropoda</taxon>
        <taxon>Hexapoda</taxon>
        <taxon>Insecta</taxon>
        <taxon>Pterygota</taxon>
        <taxon>Neoptera</taxon>
        <taxon>Endopterygota</taxon>
        <taxon>Hymenoptera</taxon>
        <taxon>Apocrita</taxon>
        <taxon>Ichneumonoidea</taxon>
        <taxon>Braconidae</taxon>
        <taxon>Microgastrinae</taxon>
        <taxon>Cotesia</taxon>
    </lineage>
</organism>
<keyword evidence="3" id="KW-0809">Transit peptide</keyword>
<keyword evidence="5" id="KW-0496">Mitochondrion</keyword>
<dbReference type="GO" id="GO:0005762">
    <property type="term" value="C:mitochondrial large ribosomal subunit"/>
    <property type="evidence" value="ECO:0007669"/>
    <property type="project" value="TreeGrafter"/>
</dbReference>
<dbReference type="Pfam" id="PF10780">
    <property type="entry name" value="MRP_L53"/>
    <property type="match status" value="1"/>
</dbReference>
<comment type="caution">
    <text evidence="10">The sequence shown here is derived from an EMBL/GenBank/DDBJ whole genome shotgun (WGS) entry which is preliminary data.</text>
</comment>
<sequence length="146" mass="16620">MSLPFTGRISRSGGLVAAISNQVKKMTLKPTKKITVQFDPFHEKARPIREFLFNVSAAKVTKTNLSCILKTNIVCDRSEPTVTCDLANGEKVLFKCENLDTLDILTLYNKHITSLAPPEVETETKKSYKRKKSSKRKKLRISRHRR</sequence>
<gene>
    <name evidence="10" type="ORF">KQX54_004691</name>
</gene>
<reference evidence="10 11" key="1">
    <citation type="journal article" date="2021" name="J. Hered.">
        <title>A chromosome-level genome assembly of the parasitoid wasp, Cotesia glomerata (Hymenoptera: Braconidae).</title>
        <authorList>
            <person name="Pinto B.J."/>
            <person name="Weis J.J."/>
            <person name="Gamble T."/>
            <person name="Ode P.J."/>
            <person name="Paul R."/>
            <person name="Zaspel J.M."/>
        </authorList>
    </citation>
    <scope>NUCLEOTIDE SEQUENCE [LARGE SCALE GENOMIC DNA]</scope>
    <source>
        <strain evidence="10">CgM1</strain>
    </source>
</reference>
<dbReference type="InterPro" id="IPR019716">
    <property type="entry name" value="Ribosomal_mL53"/>
</dbReference>
<evidence type="ECO:0000256" key="2">
    <source>
        <dbReference type="ARBA" id="ARBA00005557"/>
    </source>
</evidence>
<dbReference type="AlphaFoldDB" id="A0AAV7ICW0"/>
<evidence type="ECO:0000313" key="11">
    <source>
        <dbReference type="Proteomes" id="UP000826195"/>
    </source>
</evidence>
<protein>
    <recommendedName>
        <fullName evidence="7">Large ribosomal subunit protein mL53</fullName>
    </recommendedName>
    <alternativeName>
        <fullName evidence="8">39S ribosomal protein L53, mitochondrial</fullName>
    </alternativeName>
</protein>
<keyword evidence="11" id="KW-1185">Reference proteome</keyword>
<evidence type="ECO:0000256" key="8">
    <source>
        <dbReference type="ARBA" id="ARBA00042721"/>
    </source>
</evidence>
<evidence type="ECO:0000256" key="5">
    <source>
        <dbReference type="ARBA" id="ARBA00023128"/>
    </source>
</evidence>
<dbReference type="PANTHER" id="PTHR33618:SF1">
    <property type="entry name" value="LARGE RIBOSOMAL SUBUNIT PROTEIN ML53"/>
    <property type="match status" value="1"/>
</dbReference>
<dbReference type="InterPro" id="IPR052473">
    <property type="entry name" value="mtLSU_mL53"/>
</dbReference>
<dbReference type="Proteomes" id="UP000826195">
    <property type="component" value="Unassembled WGS sequence"/>
</dbReference>
<keyword evidence="4" id="KW-0689">Ribosomal protein</keyword>
<evidence type="ECO:0000256" key="7">
    <source>
        <dbReference type="ARBA" id="ARBA00035180"/>
    </source>
</evidence>
<evidence type="ECO:0000256" key="3">
    <source>
        <dbReference type="ARBA" id="ARBA00022946"/>
    </source>
</evidence>
<evidence type="ECO:0000256" key="9">
    <source>
        <dbReference type="SAM" id="MobiDB-lite"/>
    </source>
</evidence>
<evidence type="ECO:0000256" key="4">
    <source>
        <dbReference type="ARBA" id="ARBA00022980"/>
    </source>
</evidence>
<name>A0AAV7ICW0_COTGL</name>
<comment type="similarity">
    <text evidence="2">Belongs to the mitochondrion-specific ribosomal protein mL53 family.</text>
</comment>